<evidence type="ECO:0008006" key="4">
    <source>
        <dbReference type="Google" id="ProtNLM"/>
    </source>
</evidence>
<protein>
    <recommendedName>
        <fullName evidence="4">Secreted protein</fullName>
    </recommendedName>
</protein>
<proteinExistence type="predicted"/>
<feature type="chain" id="PRO_5014332176" description="Secreted protein" evidence="1">
    <location>
        <begin position="17"/>
        <end position="84"/>
    </location>
</feature>
<dbReference type="GeneID" id="36579567"/>
<reference evidence="2 3" key="1">
    <citation type="submission" date="2016-04" db="EMBL/GenBank/DDBJ databases">
        <title>A degradative enzymes factory behind the ericoid mycorrhizal symbiosis.</title>
        <authorList>
            <consortium name="DOE Joint Genome Institute"/>
            <person name="Martino E."/>
            <person name="Morin E."/>
            <person name="Grelet G."/>
            <person name="Kuo A."/>
            <person name="Kohler A."/>
            <person name="Daghino S."/>
            <person name="Barry K."/>
            <person name="Choi C."/>
            <person name="Cichocki N."/>
            <person name="Clum A."/>
            <person name="Copeland A."/>
            <person name="Hainaut M."/>
            <person name="Haridas S."/>
            <person name="Labutti K."/>
            <person name="Lindquist E."/>
            <person name="Lipzen A."/>
            <person name="Khouja H.-R."/>
            <person name="Murat C."/>
            <person name="Ohm R."/>
            <person name="Olson A."/>
            <person name="Spatafora J."/>
            <person name="Veneault-Fourrey C."/>
            <person name="Henrissat B."/>
            <person name="Grigoriev I."/>
            <person name="Martin F."/>
            <person name="Perotto S."/>
        </authorList>
    </citation>
    <scope>NUCLEOTIDE SEQUENCE [LARGE SCALE GENOMIC DNA]</scope>
    <source>
        <strain evidence="2 3">E</strain>
    </source>
</reference>
<feature type="signal peptide" evidence="1">
    <location>
        <begin position="1"/>
        <end position="16"/>
    </location>
</feature>
<dbReference type="AlphaFoldDB" id="A0A2J6SIK6"/>
<gene>
    <name evidence="2" type="ORF">K444DRAFT_273072</name>
</gene>
<dbReference type="RefSeq" id="XP_024727508.1">
    <property type="nucleotide sequence ID" value="XM_024871485.1"/>
</dbReference>
<keyword evidence="1" id="KW-0732">Signal</keyword>
<evidence type="ECO:0000313" key="2">
    <source>
        <dbReference type="EMBL" id="PMD50604.1"/>
    </source>
</evidence>
<name>A0A2J6SIK6_9HELO</name>
<dbReference type="InParanoid" id="A0A2J6SIK6"/>
<organism evidence="2 3">
    <name type="scientific">Hyaloscypha bicolor E</name>
    <dbReference type="NCBI Taxonomy" id="1095630"/>
    <lineage>
        <taxon>Eukaryota</taxon>
        <taxon>Fungi</taxon>
        <taxon>Dikarya</taxon>
        <taxon>Ascomycota</taxon>
        <taxon>Pezizomycotina</taxon>
        <taxon>Leotiomycetes</taxon>
        <taxon>Helotiales</taxon>
        <taxon>Hyaloscyphaceae</taxon>
        <taxon>Hyaloscypha</taxon>
        <taxon>Hyaloscypha bicolor</taxon>
    </lineage>
</organism>
<dbReference type="Proteomes" id="UP000235371">
    <property type="component" value="Unassembled WGS sequence"/>
</dbReference>
<keyword evidence="3" id="KW-1185">Reference proteome</keyword>
<evidence type="ECO:0000256" key="1">
    <source>
        <dbReference type="SAM" id="SignalP"/>
    </source>
</evidence>
<evidence type="ECO:0000313" key="3">
    <source>
        <dbReference type="Proteomes" id="UP000235371"/>
    </source>
</evidence>
<sequence length="84" mass="9904">MFFFFFFFGLCSLTFRTKITSSHKLIRDFSISLIALRVFPSMNNTCVEEYCIHQRSDSGQLTSLFERIDRCYCSFLFIQWGGSN</sequence>
<accession>A0A2J6SIK6</accession>
<dbReference type="EMBL" id="KZ613913">
    <property type="protein sequence ID" value="PMD50604.1"/>
    <property type="molecule type" value="Genomic_DNA"/>
</dbReference>